<dbReference type="InterPro" id="IPR000618">
    <property type="entry name" value="Insect_cuticle"/>
</dbReference>
<feature type="chain" id="PRO_5013108531" evidence="3">
    <location>
        <begin position="20"/>
        <end position="117"/>
    </location>
</feature>
<evidence type="ECO:0000256" key="3">
    <source>
        <dbReference type="SAM" id="SignalP"/>
    </source>
</evidence>
<keyword evidence="5" id="KW-1185">Reference proteome</keyword>
<evidence type="ECO:0000313" key="4">
    <source>
        <dbReference type="EMBL" id="CRL08542.1"/>
    </source>
</evidence>
<dbReference type="AlphaFoldDB" id="A0A1J1JAF6"/>
<dbReference type="Proteomes" id="UP000183832">
    <property type="component" value="Unassembled WGS sequence"/>
</dbReference>
<keyword evidence="1 2" id="KW-0193">Cuticle</keyword>
<sequence>MKFLIAFVICVVCTMQAQADQNAIVLEQNSVVNPDGTYSYVWRTSNGINAEESGIGGVSAQGSYDFVSDDGVPVSIQYTADENGYRATGDAIPQPPAIPEYILRALEYINNNPPSSK</sequence>
<reference evidence="4 5" key="1">
    <citation type="submission" date="2015-04" db="EMBL/GenBank/DDBJ databases">
        <authorList>
            <person name="Syromyatnikov M.Y."/>
            <person name="Popov V.N."/>
        </authorList>
    </citation>
    <scope>NUCLEOTIDE SEQUENCE [LARGE SCALE GENOMIC DNA]</scope>
</reference>
<proteinExistence type="predicted"/>
<organism evidence="4 5">
    <name type="scientific">Clunio marinus</name>
    <dbReference type="NCBI Taxonomy" id="568069"/>
    <lineage>
        <taxon>Eukaryota</taxon>
        <taxon>Metazoa</taxon>
        <taxon>Ecdysozoa</taxon>
        <taxon>Arthropoda</taxon>
        <taxon>Hexapoda</taxon>
        <taxon>Insecta</taxon>
        <taxon>Pterygota</taxon>
        <taxon>Neoptera</taxon>
        <taxon>Endopterygota</taxon>
        <taxon>Diptera</taxon>
        <taxon>Nematocera</taxon>
        <taxon>Chironomoidea</taxon>
        <taxon>Chironomidae</taxon>
        <taxon>Clunio</taxon>
    </lineage>
</organism>
<evidence type="ECO:0000256" key="2">
    <source>
        <dbReference type="PROSITE-ProRule" id="PRU00497"/>
    </source>
</evidence>
<keyword evidence="3" id="KW-0732">Signal</keyword>
<evidence type="ECO:0000256" key="1">
    <source>
        <dbReference type="ARBA" id="ARBA00022460"/>
    </source>
</evidence>
<protein>
    <submittedName>
        <fullName evidence="4">CLUMA_CG021335, isoform A</fullName>
    </submittedName>
</protein>
<dbReference type="PROSITE" id="PS00233">
    <property type="entry name" value="CHIT_BIND_RR_1"/>
    <property type="match status" value="1"/>
</dbReference>
<dbReference type="Pfam" id="PF00379">
    <property type="entry name" value="Chitin_bind_4"/>
    <property type="match status" value="1"/>
</dbReference>
<feature type="signal peptide" evidence="3">
    <location>
        <begin position="1"/>
        <end position="19"/>
    </location>
</feature>
<dbReference type="GO" id="GO:0008010">
    <property type="term" value="F:structural constituent of chitin-based larval cuticle"/>
    <property type="evidence" value="ECO:0007669"/>
    <property type="project" value="TreeGrafter"/>
</dbReference>
<dbReference type="InterPro" id="IPR031311">
    <property type="entry name" value="CHIT_BIND_RR_consensus"/>
</dbReference>
<accession>A0A1J1JAF6</accession>
<dbReference type="InterPro" id="IPR050468">
    <property type="entry name" value="Cuticle_Struct_Prot"/>
</dbReference>
<dbReference type="EMBL" id="CVRI01000075">
    <property type="protein sequence ID" value="CRL08542.1"/>
    <property type="molecule type" value="Genomic_DNA"/>
</dbReference>
<dbReference type="PROSITE" id="PS51155">
    <property type="entry name" value="CHIT_BIND_RR_2"/>
    <property type="match status" value="1"/>
</dbReference>
<dbReference type="OrthoDB" id="6379191at2759"/>
<gene>
    <name evidence="4" type="primary">putative Pupal cuticle protein</name>
    <name evidence="4" type="ORF">CLUMA_CG021335</name>
</gene>
<dbReference type="GO" id="GO:0062129">
    <property type="term" value="C:chitin-based extracellular matrix"/>
    <property type="evidence" value="ECO:0007669"/>
    <property type="project" value="TreeGrafter"/>
</dbReference>
<dbReference type="PANTHER" id="PTHR10380">
    <property type="entry name" value="CUTICLE PROTEIN"/>
    <property type="match status" value="1"/>
</dbReference>
<dbReference type="PRINTS" id="PR00947">
    <property type="entry name" value="CUTICLE"/>
</dbReference>
<name>A0A1J1JAF6_9DIPT</name>
<dbReference type="STRING" id="568069.A0A1J1JAF6"/>
<dbReference type="PANTHER" id="PTHR10380:SF238">
    <property type="entry name" value="CUTICULAR PROTEIN 65EA-RELATED"/>
    <property type="match status" value="1"/>
</dbReference>
<evidence type="ECO:0000313" key="5">
    <source>
        <dbReference type="Proteomes" id="UP000183832"/>
    </source>
</evidence>